<dbReference type="PANTHER" id="PTHR43031:SF1">
    <property type="entry name" value="PYRIDINE NUCLEOTIDE-DISULPHIDE OXIDOREDUCTASE"/>
    <property type="match status" value="1"/>
</dbReference>
<dbReference type="Pfam" id="PF00581">
    <property type="entry name" value="Rhodanese"/>
    <property type="match status" value="1"/>
</dbReference>
<proteinExistence type="predicted"/>
<dbReference type="InterPro" id="IPR050229">
    <property type="entry name" value="GlpE_sulfurtransferase"/>
</dbReference>
<dbReference type="Gene3D" id="3.40.250.10">
    <property type="entry name" value="Rhodanese-like domain"/>
    <property type="match status" value="1"/>
</dbReference>
<dbReference type="EMBL" id="FXTB01000003">
    <property type="protein sequence ID" value="SMO58572.1"/>
    <property type="molecule type" value="Genomic_DNA"/>
</dbReference>
<protein>
    <submittedName>
        <fullName evidence="2">Rhodanese-related sulfurtransferase</fullName>
    </submittedName>
</protein>
<dbReference type="SUPFAM" id="SSF52821">
    <property type="entry name" value="Rhodanese/Cell cycle control phosphatase"/>
    <property type="match status" value="1"/>
</dbReference>
<dbReference type="GO" id="GO:0016740">
    <property type="term" value="F:transferase activity"/>
    <property type="evidence" value="ECO:0007669"/>
    <property type="project" value="UniProtKB-KW"/>
</dbReference>
<dbReference type="InterPro" id="IPR036873">
    <property type="entry name" value="Rhodanese-like_dom_sf"/>
</dbReference>
<name>A0A521CGP6_SACCC</name>
<dbReference type="RefSeq" id="WP_142532838.1">
    <property type="nucleotide sequence ID" value="NZ_FXTB01000003.1"/>
</dbReference>
<evidence type="ECO:0000313" key="3">
    <source>
        <dbReference type="Proteomes" id="UP000319040"/>
    </source>
</evidence>
<evidence type="ECO:0000259" key="1">
    <source>
        <dbReference type="PROSITE" id="PS50206"/>
    </source>
</evidence>
<dbReference type="Proteomes" id="UP000319040">
    <property type="component" value="Unassembled WGS sequence"/>
</dbReference>
<keyword evidence="3" id="KW-1185">Reference proteome</keyword>
<organism evidence="2 3">
    <name type="scientific">Saccharicrinis carchari</name>
    <dbReference type="NCBI Taxonomy" id="1168039"/>
    <lineage>
        <taxon>Bacteria</taxon>
        <taxon>Pseudomonadati</taxon>
        <taxon>Bacteroidota</taxon>
        <taxon>Bacteroidia</taxon>
        <taxon>Marinilabiliales</taxon>
        <taxon>Marinilabiliaceae</taxon>
        <taxon>Saccharicrinis</taxon>
    </lineage>
</organism>
<dbReference type="PROSITE" id="PS50206">
    <property type="entry name" value="RHODANESE_3"/>
    <property type="match status" value="1"/>
</dbReference>
<dbReference type="CDD" id="cd00158">
    <property type="entry name" value="RHOD"/>
    <property type="match status" value="1"/>
</dbReference>
<dbReference type="OrthoDB" id="1450994at2"/>
<dbReference type="SMART" id="SM00450">
    <property type="entry name" value="RHOD"/>
    <property type="match status" value="1"/>
</dbReference>
<feature type="domain" description="Rhodanese" evidence="1">
    <location>
        <begin position="34"/>
        <end position="123"/>
    </location>
</feature>
<dbReference type="PANTHER" id="PTHR43031">
    <property type="entry name" value="FAD-DEPENDENT OXIDOREDUCTASE"/>
    <property type="match status" value="1"/>
</dbReference>
<sequence>MRWIVLVLLLVPVHCFSQKEKLIECDDFYNRITSDGSIYIVDIRLHDEYQENRITDAHWGGNKETFKKMLIDINKKSPVFLYCEKGKRTKECAVWLRSLGYKNVYQLKGGFREWIQNGYPVDTSSIK</sequence>
<reference evidence="2 3" key="1">
    <citation type="submission" date="2017-05" db="EMBL/GenBank/DDBJ databases">
        <authorList>
            <person name="Varghese N."/>
            <person name="Submissions S."/>
        </authorList>
    </citation>
    <scope>NUCLEOTIDE SEQUENCE [LARGE SCALE GENOMIC DNA]</scope>
    <source>
        <strain evidence="2 3">DSM 27040</strain>
    </source>
</reference>
<evidence type="ECO:0000313" key="2">
    <source>
        <dbReference type="EMBL" id="SMO58572.1"/>
    </source>
</evidence>
<dbReference type="AlphaFoldDB" id="A0A521CGP6"/>
<gene>
    <name evidence="2" type="ORF">SAMN06265379_103119</name>
</gene>
<accession>A0A521CGP6</accession>
<keyword evidence="2" id="KW-0808">Transferase</keyword>
<dbReference type="InterPro" id="IPR001763">
    <property type="entry name" value="Rhodanese-like_dom"/>
</dbReference>